<dbReference type="GO" id="GO:0046103">
    <property type="term" value="P:inosine biosynthetic process"/>
    <property type="evidence" value="ECO:0007669"/>
    <property type="project" value="TreeGrafter"/>
</dbReference>
<dbReference type="GO" id="GO:0005615">
    <property type="term" value="C:extracellular space"/>
    <property type="evidence" value="ECO:0007669"/>
    <property type="project" value="InterPro"/>
</dbReference>
<dbReference type="Proteomes" id="UP000565441">
    <property type="component" value="Unassembled WGS sequence"/>
</dbReference>
<reference evidence="11 12" key="1">
    <citation type="journal article" date="2020" name="ISME J.">
        <title>Uncovering the hidden diversity of litter-decomposition mechanisms in mushroom-forming fungi.</title>
        <authorList>
            <person name="Floudas D."/>
            <person name="Bentzer J."/>
            <person name="Ahren D."/>
            <person name="Johansson T."/>
            <person name="Persson P."/>
            <person name="Tunlid A."/>
        </authorList>
    </citation>
    <scope>NUCLEOTIDE SEQUENCE [LARGE SCALE GENOMIC DNA]</scope>
    <source>
        <strain evidence="11 12">CBS 661.87</strain>
    </source>
</reference>
<dbReference type="AlphaFoldDB" id="A0A8H5M502"/>
<dbReference type="NCBIfam" id="TIGR01431">
    <property type="entry name" value="adm_rel"/>
    <property type="match status" value="1"/>
</dbReference>
<comment type="caution">
    <text evidence="11">The sequence shown here is derived from an EMBL/GenBank/DDBJ whole genome shotgun (WGS) entry which is preliminary data.</text>
</comment>
<feature type="domain" description="Adenosine deaminase" evidence="10">
    <location>
        <begin position="209"/>
        <end position="515"/>
    </location>
</feature>
<keyword evidence="6" id="KW-0479">Metal-binding</keyword>
<gene>
    <name evidence="11" type="ORF">D9615_004143</name>
</gene>
<dbReference type="OrthoDB" id="7202371at2759"/>
<dbReference type="InterPro" id="IPR006330">
    <property type="entry name" value="Ado/ade_deaminase"/>
</dbReference>
<evidence type="ECO:0000256" key="6">
    <source>
        <dbReference type="ARBA" id="ARBA00022723"/>
    </source>
</evidence>
<evidence type="ECO:0000256" key="3">
    <source>
        <dbReference type="ARBA" id="ARBA00006083"/>
    </source>
</evidence>
<dbReference type="GO" id="GO:0046872">
    <property type="term" value="F:metal ion binding"/>
    <property type="evidence" value="ECO:0007669"/>
    <property type="project" value="UniProtKB-KW"/>
</dbReference>
<evidence type="ECO:0000256" key="9">
    <source>
        <dbReference type="ARBA" id="ARBA00047764"/>
    </source>
</evidence>
<evidence type="ECO:0000256" key="7">
    <source>
        <dbReference type="ARBA" id="ARBA00022729"/>
    </source>
</evidence>
<evidence type="ECO:0000313" key="12">
    <source>
        <dbReference type="Proteomes" id="UP000565441"/>
    </source>
</evidence>
<dbReference type="EMBL" id="JAACJP010000012">
    <property type="protein sequence ID" value="KAF5380946.1"/>
    <property type="molecule type" value="Genomic_DNA"/>
</dbReference>
<name>A0A8H5M502_9AGAR</name>
<evidence type="ECO:0000256" key="5">
    <source>
        <dbReference type="ARBA" id="ARBA00022525"/>
    </source>
</evidence>
<dbReference type="EC" id="3.5.4.4" evidence="4"/>
<keyword evidence="8" id="KW-0378">Hydrolase</keyword>
<dbReference type="Pfam" id="PF00962">
    <property type="entry name" value="A_deaminase"/>
    <property type="match status" value="1"/>
</dbReference>
<comment type="catalytic activity">
    <reaction evidence="9">
        <text>adenosine + H2O + H(+) = inosine + NH4(+)</text>
        <dbReference type="Rhea" id="RHEA:24408"/>
        <dbReference type="ChEBI" id="CHEBI:15377"/>
        <dbReference type="ChEBI" id="CHEBI:15378"/>
        <dbReference type="ChEBI" id="CHEBI:16335"/>
        <dbReference type="ChEBI" id="CHEBI:17596"/>
        <dbReference type="ChEBI" id="CHEBI:28938"/>
        <dbReference type="EC" id="3.5.4.4"/>
    </reaction>
</comment>
<keyword evidence="5" id="KW-0964">Secreted</keyword>
<dbReference type="Gene3D" id="3.20.20.140">
    <property type="entry name" value="Metal-dependent hydrolases"/>
    <property type="match status" value="1"/>
</dbReference>
<dbReference type="PANTHER" id="PTHR11409">
    <property type="entry name" value="ADENOSINE DEAMINASE"/>
    <property type="match status" value="1"/>
</dbReference>
<dbReference type="GO" id="GO:0004000">
    <property type="term" value="F:adenosine deaminase activity"/>
    <property type="evidence" value="ECO:0007669"/>
    <property type="project" value="InterPro"/>
</dbReference>
<evidence type="ECO:0000256" key="4">
    <source>
        <dbReference type="ARBA" id="ARBA00012784"/>
    </source>
</evidence>
<evidence type="ECO:0000256" key="8">
    <source>
        <dbReference type="ARBA" id="ARBA00022801"/>
    </source>
</evidence>
<comment type="cofactor">
    <cofactor evidence="1">
        <name>Zn(2+)</name>
        <dbReference type="ChEBI" id="CHEBI:29105"/>
    </cofactor>
</comment>
<dbReference type="InterPro" id="IPR006331">
    <property type="entry name" value="ADGF"/>
</dbReference>
<protein>
    <recommendedName>
        <fullName evidence="4">adenosine deaminase</fullName>
        <ecNumber evidence="4">3.5.4.4</ecNumber>
    </recommendedName>
</protein>
<organism evidence="11 12">
    <name type="scientific">Tricholomella constricta</name>
    <dbReference type="NCBI Taxonomy" id="117010"/>
    <lineage>
        <taxon>Eukaryota</taxon>
        <taxon>Fungi</taxon>
        <taxon>Dikarya</taxon>
        <taxon>Basidiomycota</taxon>
        <taxon>Agaricomycotina</taxon>
        <taxon>Agaricomycetes</taxon>
        <taxon>Agaricomycetidae</taxon>
        <taxon>Agaricales</taxon>
        <taxon>Tricholomatineae</taxon>
        <taxon>Lyophyllaceae</taxon>
        <taxon>Tricholomella</taxon>
    </lineage>
</organism>
<dbReference type="SUPFAM" id="SSF51556">
    <property type="entry name" value="Metallo-dependent hydrolases"/>
    <property type="match status" value="1"/>
</dbReference>
<keyword evidence="7" id="KW-0732">Signal</keyword>
<accession>A0A8H5M502</accession>
<comment type="subcellular location">
    <subcellularLocation>
        <location evidence="2">Secreted</location>
    </subcellularLocation>
</comment>
<keyword evidence="12" id="KW-1185">Reference proteome</keyword>
<dbReference type="InterPro" id="IPR001365">
    <property type="entry name" value="A_deaminase_dom"/>
</dbReference>
<evidence type="ECO:0000256" key="2">
    <source>
        <dbReference type="ARBA" id="ARBA00004613"/>
    </source>
</evidence>
<evidence type="ECO:0000256" key="1">
    <source>
        <dbReference type="ARBA" id="ARBA00001947"/>
    </source>
</evidence>
<evidence type="ECO:0000313" key="11">
    <source>
        <dbReference type="EMBL" id="KAF5380946.1"/>
    </source>
</evidence>
<comment type="similarity">
    <text evidence="3">Belongs to the metallo-dependent hydrolases superfamily. Adenosine and AMP deaminases family. ADGF subfamily.</text>
</comment>
<evidence type="ECO:0000259" key="10">
    <source>
        <dbReference type="Pfam" id="PF00962"/>
    </source>
</evidence>
<sequence length="536" mass="60778">MTISSDLEVHRQARATLIDEDRSLRRDRLERASDAEVKADHLVREIRAAEAATIWQQEHPSIPHPFPGMEFLTGREIIVKTRLFAILRKVRIPGMPKGALLHCHLDATVNASVLLKLALKQPALHVRVTERVTSSNVGSVLPEFRALPRNEYSDALGLTDDSYEPSSWVSLTNARKNFNSSLGGPERFDEWVIGAMMINPTEAYKTHNTIKKIWQKFTSTFLVSMGLIRFAPIFPDYIREFLKSSIEDGISYIEARINFLYKHMIGEDGKENVPHREWLVMFDRVLNEVKAEMKEQGRVGEFIGARIIYSTIRFITPEELKWYLEDCIALKKEFPHLIAGFDLVGDENQLKPLIDYIEPLLWFRQRQKEEGVDIPFIFHAGETLGDGSPADNNLYDAILLGTKRIGHGFSLVKHPKLIETCRQKGIALEVCPISNEILRLTSSMPMHPLPILLNYGVPVALCSDDPAVFGNMGLTFDFFQAGVLVASEVTGLSTLGQLARDSLEYSTLEGEEKRRALALWESQWNRFIAGILEEEH</sequence>
<dbReference type="GO" id="GO:0006154">
    <property type="term" value="P:adenosine catabolic process"/>
    <property type="evidence" value="ECO:0007669"/>
    <property type="project" value="InterPro"/>
</dbReference>
<dbReference type="FunFam" id="3.20.20.140:FF:000017">
    <property type="entry name" value="Adenosine deaminase 2"/>
    <property type="match status" value="1"/>
</dbReference>
<proteinExistence type="inferred from homology"/>
<dbReference type="PANTHER" id="PTHR11409:SF39">
    <property type="entry name" value="ADENOSINE DEAMINASE 2"/>
    <property type="match status" value="1"/>
</dbReference>
<dbReference type="InterPro" id="IPR032466">
    <property type="entry name" value="Metal_Hydrolase"/>
</dbReference>